<organism evidence="1 2">
    <name type="scientific">Acer negundo</name>
    <name type="common">Box elder</name>
    <dbReference type="NCBI Taxonomy" id="4023"/>
    <lineage>
        <taxon>Eukaryota</taxon>
        <taxon>Viridiplantae</taxon>
        <taxon>Streptophyta</taxon>
        <taxon>Embryophyta</taxon>
        <taxon>Tracheophyta</taxon>
        <taxon>Spermatophyta</taxon>
        <taxon>Magnoliopsida</taxon>
        <taxon>eudicotyledons</taxon>
        <taxon>Gunneridae</taxon>
        <taxon>Pentapetalae</taxon>
        <taxon>rosids</taxon>
        <taxon>malvids</taxon>
        <taxon>Sapindales</taxon>
        <taxon>Sapindaceae</taxon>
        <taxon>Hippocastanoideae</taxon>
        <taxon>Acereae</taxon>
        <taxon>Acer</taxon>
    </lineage>
</organism>
<proteinExistence type="predicted"/>
<comment type="caution">
    <text evidence="1">The sequence shown here is derived from an EMBL/GenBank/DDBJ whole genome shotgun (WGS) entry which is preliminary data.</text>
</comment>
<protein>
    <submittedName>
        <fullName evidence="1">Uncharacterized protein</fullName>
    </submittedName>
</protein>
<dbReference type="AlphaFoldDB" id="A0AAD5IY01"/>
<gene>
    <name evidence="1" type="ORF">LWI28_004546</name>
</gene>
<reference evidence="1" key="2">
    <citation type="submission" date="2023-02" db="EMBL/GenBank/DDBJ databases">
        <authorList>
            <person name="Swenson N.G."/>
            <person name="Wegrzyn J.L."/>
            <person name="Mcevoy S.L."/>
        </authorList>
    </citation>
    <scope>NUCLEOTIDE SEQUENCE</scope>
    <source>
        <strain evidence="1">91603</strain>
        <tissue evidence="1">Leaf</tissue>
    </source>
</reference>
<dbReference type="Proteomes" id="UP001064489">
    <property type="component" value="Chromosome 4"/>
</dbReference>
<sequence length="103" mass="11776">MVHKLYAIQMLKTKWMLSLINGKAIAFAEQLVLFTYKKHFLYLGITKEEFHAITWFTSWVVDADHSSDCYDFTGSKFHLESIGKEECGGLAGGVEDIIRNIID</sequence>
<accession>A0AAD5IY01</accession>
<name>A0AAD5IY01_ACENE</name>
<dbReference type="EMBL" id="JAJSOW010000101">
    <property type="protein sequence ID" value="KAI9180408.1"/>
    <property type="molecule type" value="Genomic_DNA"/>
</dbReference>
<evidence type="ECO:0000313" key="1">
    <source>
        <dbReference type="EMBL" id="KAI9180408.1"/>
    </source>
</evidence>
<keyword evidence="2" id="KW-1185">Reference proteome</keyword>
<reference evidence="1" key="1">
    <citation type="journal article" date="2022" name="Plant J.">
        <title>Strategies of tolerance reflected in two North American maple genomes.</title>
        <authorList>
            <person name="McEvoy S.L."/>
            <person name="Sezen U.U."/>
            <person name="Trouern-Trend A."/>
            <person name="McMahon S.M."/>
            <person name="Schaberg P.G."/>
            <person name="Yang J."/>
            <person name="Wegrzyn J.L."/>
            <person name="Swenson N.G."/>
        </authorList>
    </citation>
    <scope>NUCLEOTIDE SEQUENCE</scope>
    <source>
        <strain evidence="1">91603</strain>
    </source>
</reference>
<evidence type="ECO:0000313" key="2">
    <source>
        <dbReference type="Proteomes" id="UP001064489"/>
    </source>
</evidence>